<comment type="caution">
    <text evidence="1">The sequence shown here is derived from an EMBL/GenBank/DDBJ whole genome shotgun (WGS) entry which is preliminary data.</text>
</comment>
<sequence>MGKKSSGICVRHDVVVIYILQPFSFLRSRAATAASLHIIGDCLRTTLKYGQMMGMASEEATKTLKSVFGEVRNRNCSVETQILRRIINFMRGNKI</sequence>
<dbReference type="EMBL" id="BGPR01001194">
    <property type="protein sequence ID" value="GBM47837.1"/>
    <property type="molecule type" value="Genomic_DNA"/>
</dbReference>
<evidence type="ECO:0000313" key="2">
    <source>
        <dbReference type="Proteomes" id="UP000499080"/>
    </source>
</evidence>
<keyword evidence="2" id="KW-1185">Reference proteome</keyword>
<proteinExistence type="predicted"/>
<dbReference type="Proteomes" id="UP000499080">
    <property type="component" value="Unassembled WGS sequence"/>
</dbReference>
<name>A0A4Y2G3N0_ARAVE</name>
<protein>
    <submittedName>
        <fullName evidence="1">Uncharacterized protein</fullName>
    </submittedName>
</protein>
<gene>
    <name evidence="1" type="ORF">AVEN_5213_1</name>
</gene>
<accession>A0A4Y2G3N0</accession>
<organism evidence="1 2">
    <name type="scientific">Araneus ventricosus</name>
    <name type="common">Orbweaver spider</name>
    <name type="synonym">Epeira ventricosa</name>
    <dbReference type="NCBI Taxonomy" id="182803"/>
    <lineage>
        <taxon>Eukaryota</taxon>
        <taxon>Metazoa</taxon>
        <taxon>Ecdysozoa</taxon>
        <taxon>Arthropoda</taxon>
        <taxon>Chelicerata</taxon>
        <taxon>Arachnida</taxon>
        <taxon>Araneae</taxon>
        <taxon>Araneomorphae</taxon>
        <taxon>Entelegynae</taxon>
        <taxon>Araneoidea</taxon>
        <taxon>Araneidae</taxon>
        <taxon>Araneus</taxon>
    </lineage>
</organism>
<dbReference type="AlphaFoldDB" id="A0A4Y2G3N0"/>
<evidence type="ECO:0000313" key="1">
    <source>
        <dbReference type="EMBL" id="GBM47837.1"/>
    </source>
</evidence>
<reference evidence="1 2" key="1">
    <citation type="journal article" date="2019" name="Sci. Rep.">
        <title>Orb-weaving spider Araneus ventricosus genome elucidates the spidroin gene catalogue.</title>
        <authorList>
            <person name="Kono N."/>
            <person name="Nakamura H."/>
            <person name="Ohtoshi R."/>
            <person name="Moran D.A.P."/>
            <person name="Shinohara A."/>
            <person name="Yoshida Y."/>
            <person name="Fujiwara M."/>
            <person name="Mori M."/>
            <person name="Tomita M."/>
            <person name="Arakawa K."/>
        </authorList>
    </citation>
    <scope>NUCLEOTIDE SEQUENCE [LARGE SCALE GENOMIC DNA]</scope>
</reference>